<dbReference type="KEGG" id="mpar:F7D14_17700"/>
<accession>A0A6B8MEQ6</accession>
<dbReference type="EMBL" id="CP044331">
    <property type="protein sequence ID" value="QGM99140.1"/>
    <property type="molecule type" value="Genomic_DNA"/>
</dbReference>
<dbReference type="Proteomes" id="UP000422569">
    <property type="component" value="Chromosome"/>
</dbReference>
<evidence type="ECO:0000313" key="2">
    <source>
        <dbReference type="Proteomes" id="UP000422569"/>
    </source>
</evidence>
<protein>
    <submittedName>
        <fullName evidence="1">Uncharacterized protein</fullName>
    </submittedName>
</protein>
<organism evidence="1 2">
    <name type="scientific">Methylocystis parvus</name>
    <dbReference type="NCBI Taxonomy" id="134"/>
    <lineage>
        <taxon>Bacteria</taxon>
        <taxon>Pseudomonadati</taxon>
        <taxon>Pseudomonadota</taxon>
        <taxon>Alphaproteobacteria</taxon>
        <taxon>Hyphomicrobiales</taxon>
        <taxon>Methylocystaceae</taxon>
        <taxon>Methylocystis</taxon>
    </lineage>
</organism>
<dbReference type="PROSITE" id="PS51257">
    <property type="entry name" value="PROKAR_LIPOPROTEIN"/>
    <property type="match status" value="1"/>
</dbReference>
<dbReference type="AlphaFoldDB" id="A0A6B8MEQ6"/>
<sequence length="1133" mass="119799">MIRVMGFFSLGALALACLAVGGFLLLLSRGPIDLTWLAPRIVSALDERFAGRFDFHLGGASLADSDHGPTLTVDRIVVKSGGRAVLAAPRAELSLDLPSLLIGHVQPRRLEVLDLDLRLSLQADGSVAFSAGADPVATPKIERPTPDPAPSAVTPERVALMKTAAAGLRAVMDLATSPDSPVGALDKLGLQHGRLTIDDRTIDRTIAYKDVSLSLTKGDGAMRFSFSAAGPSRRWKATAAAKGAPGQQRQFVAHVRDLSIDEICLLGGFRTTQFDTDSPLGFDLSFTLGPDDKVLEAKGGFEIGKGFFRLEDPDHEPVMVDRIAAQAAWDRRGRKLLIAPVQFKAGGFDMALAGEADAPAELPAGADPGADAWKFSLRLVKPTEAAPERAGEKIVRIEEGGLDARLMHGQGRVLFDRFVFSGPEVRVAASGALNYRGGTNVSYTLDVDDTQIRALGRLWPTHVVAPVRAWFVDHVPAGVLKHAHYSGSFDEAALTAMRYGRPPADESLEAFGEVVNGTVVGVLDGMGPLTGVSGRLHITGRTASFDTATGALETGPGRRLTISDARFVVADNALRPTPAVLDMRVAGSVEAVADLLSLPSVSSHASIPVEPGTIRGQIDGRLRIDFEIGDNARDEATTFSIDATASNLVIEKLIGKERLEGATLRVIADRSGLRVSGSGRIYGAPATLDVKRGFGDKGPAQAQLTFTFDEAARQRAGYAISGVAGPVAAIIRTPLPAEDINTHIDLDLTRTGFDNPLPGVSKPAGRPAKASFMLNKRGEGIALEQFNFDAGSMQAQGVIEFGKDGAFRAARLAPVRLSPGDDMRLDVSRSGEALKISVRGANFDARPMLGSLLRSGGGGGEKAGGGKSAGDDVDVDFKAPIVTGHGKQILSNVDFKYESRGGRARAVSLTGNFGREQLAVAMMRGQSGGQQIEISTNDAGSLLGFVDLYRKMENGVLNANFTVGQGRADGALSIRDFYVKGEPTMRQLMAQGGSSRADDRGVMRFDPDSVRVGRLQSNFTWAGGRLSVREGVMSGPEIGLTFDGYIDFPRDRLDLSGSYVPAYALNSLLSNIPVVGLVITGGQHEGIFALNYRVTGSLASPVVNVNPLSAIAPGLMRKIMGVLDGTARAPDGR</sequence>
<gene>
    <name evidence="1" type="ORF">F7D14_17700</name>
</gene>
<name>A0A6B8MEQ6_9HYPH</name>
<keyword evidence="2" id="KW-1185">Reference proteome</keyword>
<reference evidence="1 2" key="1">
    <citation type="submission" date="2019-09" db="EMBL/GenBank/DDBJ databases">
        <title>Isolation and complete genome sequencing of Methylocystis species.</title>
        <authorList>
            <person name="Rumah B.L."/>
            <person name="Stead C.E."/>
            <person name="Stevens B.C."/>
            <person name="Minton N.P."/>
            <person name="Grosse-Honebrink A."/>
            <person name="Zhang Y."/>
        </authorList>
    </citation>
    <scope>NUCLEOTIDE SEQUENCE [LARGE SCALE GENOMIC DNA]</scope>
    <source>
        <strain evidence="1 2">BRCS2</strain>
    </source>
</reference>
<evidence type="ECO:0000313" key="1">
    <source>
        <dbReference type="EMBL" id="QGM99140.1"/>
    </source>
</evidence>
<proteinExistence type="predicted"/>